<evidence type="ECO:0000256" key="4">
    <source>
        <dbReference type="ARBA" id="ARBA00022764"/>
    </source>
</evidence>
<evidence type="ECO:0000259" key="7">
    <source>
        <dbReference type="Pfam" id="PF10502"/>
    </source>
</evidence>
<feature type="transmembrane region" description="Helical" evidence="6">
    <location>
        <begin position="7"/>
        <end position="26"/>
    </location>
</feature>
<dbReference type="RefSeq" id="WP_103967229.1">
    <property type="nucleotide sequence ID" value="NZ_FNUX01000024.1"/>
</dbReference>
<dbReference type="GO" id="GO:0006465">
    <property type="term" value="P:signal peptide processing"/>
    <property type="evidence" value="ECO:0007669"/>
    <property type="project" value="InterPro"/>
</dbReference>
<organism evidence="8 9">
    <name type="scientific">Nitrosomonas ureae</name>
    <dbReference type="NCBI Taxonomy" id="44577"/>
    <lineage>
        <taxon>Bacteria</taxon>
        <taxon>Pseudomonadati</taxon>
        <taxon>Pseudomonadota</taxon>
        <taxon>Betaproteobacteria</taxon>
        <taxon>Nitrosomonadales</taxon>
        <taxon>Nitrosomonadaceae</taxon>
        <taxon>Nitrosomonas</taxon>
    </lineage>
</organism>
<protein>
    <submittedName>
        <fullName evidence="8">Conjugative transfer signal peptidase TraF</fullName>
    </submittedName>
</protein>
<name>A0A1H5X816_9PROT</name>
<keyword evidence="5" id="KW-0184">Conjugation</keyword>
<evidence type="ECO:0000256" key="6">
    <source>
        <dbReference type="SAM" id="Phobius"/>
    </source>
</evidence>
<dbReference type="SUPFAM" id="SSF51306">
    <property type="entry name" value="LexA/Signal peptidase"/>
    <property type="match status" value="1"/>
</dbReference>
<keyword evidence="6" id="KW-0812">Transmembrane</keyword>
<dbReference type="InterPro" id="IPR014139">
    <property type="entry name" value="Peptidase_S26C_TraF"/>
</dbReference>
<dbReference type="EMBL" id="FNUX01000024">
    <property type="protein sequence ID" value="SEG07570.1"/>
    <property type="molecule type" value="Genomic_DNA"/>
</dbReference>
<reference evidence="8 9" key="1">
    <citation type="submission" date="2016-10" db="EMBL/GenBank/DDBJ databases">
        <authorList>
            <person name="de Groot N.N."/>
        </authorList>
    </citation>
    <scope>NUCLEOTIDE SEQUENCE [LARGE SCALE GENOMIC DNA]</scope>
    <source>
        <strain evidence="8 9">Nm13</strain>
    </source>
</reference>
<dbReference type="GO" id="GO:0004252">
    <property type="term" value="F:serine-type endopeptidase activity"/>
    <property type="evidence" value="ECO:0007669"/>
    <property type="project" value="InterPro"/>
</dbReference>
<feature type="domain" description="Peptidase S26" evidence="7">
    <location>
        <begin position="11"/>
        <end position="168"/>
    </location>
</feature>
<dbReference type="InterPro" id="IPR019533">
    <property type="entry name" value="Peptidase_S26"/>
</dbReference>
<dbReference type="Gene3D" id="2.10.109.10">
    <property type="entry name" value="Umud Fragment, subunit A"/>
    <property type="match status" value="1"/>
</dbReference>
<comment type="subcellular location">
    <subcellularLocation>
        <location evidence="1">Periplasm</location>
    </subcellularLocation>
</comment>
<evidence type="ECO:0000256" key="1">
    <source>
        <dbReference type="ARBA" id="ARBA00004418"/>
    </source>
</evidence>
<gene>
    <name evidence="8" type="ORF">SAMN05216334_12452</name>
</gene>
<dbReference type="AlphaFoldDB" id="A0A1H5X816"/>
<dbReference type="InterPro" id="IPR036286">
    <property type="entry name" value="LexA/Signal_pep-like_sf"/>
</dbReference>
<evidence type="ECO:0000313" key="9">
    <source>
        <dbReference type="Proteomes" id="UP000236753"/>
    </source>
</evidence>
<proteinExistence type="inferred from homology"/>
<evidence type="ECO:0000313" key="8">
    <source>
        <dbReference type="EMBL" id="SEG07570.1"/>
    </source>
</evidence>
<keyword evidence="3" id="KW-0732">Signal</keyword>
<keyword evidence="6" id="KW-0472">Membrane</keyword>
<comment type="similarity">
    <text evidence="2">Belongs to the peptidase S26C family.</text>
</comment>
<dbReference type="OrthoDB" id="5360818at2"/>
<sequence length="180" mass="19553">MRKACNILAGIVLSVSVGIFLLSIVFRVSGIYYNNTPSLPVGFYKIIDAPVGKGAYVSFCPPQDEVFDMAVARHYISTGNCPGGYGMLLKRVFAQAGDTVSIGGAGIKVNGELLPNSVQLKTDIDGSELPQYRLGEKMLGDSEYLLMSDVNPNSFDARYFGLIVSLQIQHVVEPVFTWGY</sequence>
<dbReference type="GO" id="GO:0042597">
    <property type="term" value="C:periplasmic space"/>
    <property type="evidence" value="ECO:0007669"/>
    <property type="project" value="UniProtKB-SubCell"/>
</dbReference>
<keyword evidence="4" id="KW-0574">Periplasm</keyword>
<dbReference type="Pfam" id="PF10502">
    <property type="entry name" value="Peptidase_S26"/>
    <property type="match status" value="1"/>
</dbReference>
<dbReference type="NCBIfam" id="TIGR02771">
    <property type="entry name" value="TraF_Ti"/>
    <property type="match status" value="1"/>
</dbReference>
<keyword evidence="6" id="KW-1133">Transmembrane helix</keyword>
<evidence type="ECO:0000256" key="5">
    <source>
        <dbReference type="ARBA" id="ARBA00022971"/>
    </source>
</evidence>
<evidence type="ECO:0000256" key="2">
    <source>
        <dbReference type="ARBA" id="ARBA00005849"/>
    </source>
</evidence>
<dbReference type="Proteomes" id="UP000236753">
    <property type="component" value="Unassembled WGS sequence"/>
</dbReference>
<evidence type="ECO:0000256" key="3">
    <source>
        <dbReference type="ARBA" id="ARBA00022729"/>
    </source>
</evidence>
<dbReference type="NCBIfam" id="NF010459">
    <property type="entry name" value="PRK13884.1"/>
    <property type="match status" value="1"/>
</dbReference>
<accession>A0A1H5X816</accession>